<evidence type="ECO:0000313" key="3">
    <source>
        <dbReference type="EMBL" id="GHB13194.1"/>
    </source>
</evidence>
<protein>
    <recommendedName>
        <fullName evidence="2">Bacterial transcriptional activator domain-containing protein</fullName>
    </recommendedName>
</protein>
<name>A0ABQ3DSU7_9ACTN</name>
<evidence type="ECO:0000313" key="4">
    <source>
        <dbReference type="Proteomes" id="UP000599437"/>
    </source>
</evidence>
<dbReference type="PANTHER" id="PTHR35807:SF3">
    <property type="entry name" value="BLL5740 PROTEIN"/>
    <property type="match status" value="1"/>
</dbReference>
<sequence>MPRATLAARLWPDVPEVPRLKRLRNLLWRINHMFPHETVLTVSQGRVGLSGEAGGVDLYTAWDVADSVLRQTLSKQEIADSPPERWQPLKTPVLVGESSDQVHTLQTEWNHTRLLALDALAAVLLAADNTLLSIEMAVAATKIDHLHESPYRTVTAAFLERNDNATAWRVYQEYARFIGTELDLTPSDEYQALAARIKV</sequence>
<keyword evidence="1" id="KW-0902">Two-component regulatory system</keyword>
<dbReference type="Proteomes" id="UP000599437">
    <property type="component" value="Unassembled WGS sequence"/>
</dbReference>
<dbReference type="InterPro" id="IPR005158">
    <property type="entry name" value="BTAD"/>
</dbReference>
<dbReference type="InterPro" id="IPR051677">
    <property type="entry name" value="AfsR-DnrI-RedD_regulator"/>
</dbReference>
<dbReference type="InterPro" id="IPR011990">
    <property type="entry name" value="TPR-like_helical_dom_sf"/>
</dbReference>
<proteinExistence type="predicted"/>
<evidence type="ECO:0000259" key="2">
    <source>
        <dbReference type="Pfam" id="PF03704"/>
    </source>
</evidence>
<gene>
    <name evidence="3" type="ORF">GCM10010346_40890</name>
</gene>
<dbReference type="EMBL" id="BMVO01000013">
    <property type="protein sequence ID" value="GHB13194.1"/>
    <property type="molecule type" value="Genomic_DNA"/>
</dbReference>
<dbReference type="Gene3D" id="1.25.40.10">
    <property type="entry name" value="Tetratricopeptide repeat domain"/>
    <property type="match status" value="1"/>
</dbReference>
<organism evidence="3 4">
    <name type="scientific">Streptomyces chryseus</name>
    <dbReference type="NCBI Taxonomy" id="68186"/>
    <lineage>
        <taxon>Bacteria</taxon>
        <taxon>Bacillati</taxon>
        <taxon>Actinomycetota</taxon>
        <taxon>Actinomycetes</taxon>
        <taxon>Kitasatosporales</taxon>
        <taxon>Streptomycetaceae</taxon>
        <taxon>Streptomyces</taxon>
    </lineage>
</organism>
<evidence type="ECO:0000256" key="1">
    <source>
        <dbReference type="ARBA" id="ARBA00023012"/>
    </source>
</evidence>
<feature type="domain" description="Bacterial transcriptional activator" evidence="2">
    <location>
        <begin position="97"/>
        <end position="197"/>
    </location>
</feature>
<keyword evidence="4" id="KW-1185">Reference proteome</keyword>
<dbReference type="Pfam" id="PF03704">
    <property type="entry name" value="BTAD"/>
    <property type="match status" value="1"/>
</dbReference>
<reference evidence="4" key="1">
    <citation type="journal article" date="2019" name="Int. J. Syst. Evol. Microbiol.">
        <title>The Global Catalogue of Microorganisms (GCM) 10K type strain sequencing project: providing services to taxonomists for standard genome sequencing and annotation.</title>
        <authorList>
            <consortium name="The Broad Institute Genomics Platform"/>
            <consortium name="The Broad Institute Genome Sequencing Center for Infectious Disease"/>
            <person name="Wu L."/>
            <person name="Ma J."/>
        </authorList>
    </citation>
    <scope>NUCLEOTIDE SEQUENCE [LARGE SCALE GENOMIC DNA]</scope>
    <source>
        <strain evidence="4">JCM 4737</strain>
    </source>
</reference>
<dbReference type="PANTHER" id="PTHR35807">
    <property type="entry name" value="TRANSCRIPTIONAL REGULATOR REDD-RELATED"/>
    <property type="match status" value="1"/>
</dbReference>
<accession>A0ABQ3DSU7</accession>
<comment type="caution">
    <text evidence="3">The sequence shown here is derived from an EMBL/GenBank/DDBJ whole genome shotgun (WGS) entry which is preliminary data.</text>
</comment>
<dbReference type="SUPFAM" id="SSF48452">
    <property type="entry name" value="TPR-like"/>
    <property type="match status" value="1"/>
</dbReference>